<keyword evidence="2" id="KW-1185">Reference proteome</keyword>
<reference evidence="1 2" key="1">
    <citation type="journal article" date="2018" name="Sci. Rep.">
        <title>Genomic signatures of local adaptation to the degree of environmental predictability in rotifers.</title>
        <authorList>
            <person name="Franch-Gras L."/>
            <person name="Hahn C."/>
            <person name="Garcia-Roger E.M."/>
            <person name="Carmona M.J."/>
            <person name="Serra M."/>
            <person name="Gomez A."/>
        </authorList>
    </citation>
    <scope>NUCLEOTIDE SEQUENCE [LARGE SCALE GENOMIC DNA]</scope>
    <source>
        <strain evidence="1">HYR1</strain>
    </source>
</reference>
<dbReference type="Proteomes" id="UP000276133">
    <property type="component" value="Unassembled WGS sequence"/>
</dbReference>
<gene>
    <name evidence="1" type="ORF">BpHYR1_039024</name>
</gene>
<accession>A0A3M7RMT9</accession>
<evidence type="ECO:0000313" key="2">
    <source>
        <dbReference type="Proteomes" id="UP000276133"/>
    </source>
</evidence>
<evidence type="ECO:0000313" key="1">
    <source>
        <dbReference type="EMBL" id="RNA24667.1"/>
    </source>
</evidence>
<dbReference type="AlphaFoldDB" id="A0A3M7RMT9"/>
<proteinExistence type="predicted"/>
<sequence length="65" mass="7811">MRNSCVQYFQVIWHKSVFNRWRTDKTNSSAASIHSMIRNIPSRKWILVTICKYNVWRALLNSQII</sequence>
<dbReference type="EMBL" id="REGN01003083">
    <property type="protein sequence ID" value="RNA24667.1"/>
    <property type="molecule type" value="Genomic_DNA"/>
</dbReference>
<comment type="caution">
    <text evidence="1">The sequence shown here is derived from an EMBL/GenBank/DDBJ whole genome shotgun (WGS) entry which is preliminary data.</text>
</comment>
<name>A0A3M7RMT9_BRAPC</name>
<organism evidence="1 2">
    <name type="scientific">Brachionus plicatilis</name>
    <name type="common">Marine rotifer</name>
    <name type="synonym">Brachionus muelleri</name>
    <dbReference type="NCBI Taxonomy" id="10195"/>
    <lineage>
        <taxon>Eukaryota</taxon>
        <taxon>Metazoa</taxon>
        <taxon>Spiralia</taxon>
        <taxon>Gnathifera</taxon>
        <taxon>Rotifera</taxon>
        <taxon>Eurotatoria</taxon>
        <taxon>Monogononta</taxon>
        <taxon>Pseudotrocha</taxon>
        <taxon>Ploima</taxon>
        <taxon>Brachionidae</taxon>
        <taxon>Brachionus</taxon>
    </lineage>
</organism>
<protein>
    <submittedName>
        <fullName evidence="1">Uncharacterized protein</fullName>
    </submittedName>
</protein>